<dbReference type="EC" id="2.7.13.3" evidence="2"/>
<dbReference type="AlphaFoldDB" id="A0A1G4VF74"/>
<evidence type="ECO:0000256" key="3">
    <source>
        <dbReference type="ARBA" id="ARBA00022679"/>
    </source>
</evidence>
<dbReference type="PANTHER" id="PTHR24421:SF10">
    <property type="entry name" value="NITRATE_NITRITE SENSOR PROTEIN NARQ"/>
    <property type="match status" value="1"/>
</dbReference>
<dbReference type="GO" id="GO:0000160">
    <property type="term" value="P:phosphorelay signal transduction system"/>
    <property type="evidence" value="ECO:0007669"/>
    <property type="project" value="UniProtKB-KW"/>
</dbReference>
<proteinExistence type="predicted"/>
<protein>
    <recommendedName>
        <fullName evidence="2">histidine kinase</fullName>
        <ecNumber evidence="2">2.7.13.3</ecNumber>
    </recommendedName>
</protein>
<keyword evidence="5" id="KW-0902">Two-component regulatory system</keyword>
<dbReference type="InterPro" id="IPR011990">
    <property type="entry name" value="TPR-like_helical_dom_sf"/>
</dbReference>
<evidence type="ECO:0000256" key="6">
    <source>
        <dbReference type="SAM" id="Phobius"/>
    </source>
</evidence>
<reference evidence="8 9" key="1">
    <citation type="submission" date="2016-10" db="EMBL/GenBank/DDBJ databases">
        <authorList>
            <person name="de Groot N.N."/>
        </authorList>
    </citation>
    <scope>NUCLEOTIDE SEQUENCE [LARGE SCALE GENOMIC DNA]</scope>
    <source>
        <strain evidence="8 9">CGMCC 1.3801</strain>
    </source>
</reference>
<keyword evidence="6" id="KW-0472">Membrane</keyword>
<sequence>MKRFFLFCVVAFFLNSCNDNDSLYNVDSVLGKAYHDLPETRKRDYLDSIQKNIQVISNDSIKIQLLYKAAAEYYYLKENKSSFKLSNQIYKLSQKRKDSFNMGRALYYMGDCYEDFQKDSAYYYYKESEKIFKLIKNDDRTAKALFNKAHLLFTEGNYVESEVEVMKALQKLRGTDNYELIFKCYYLQSSIHIELEEFDKALEYLKLAQKALTELRKTNKNADYFHDYDVIAIVALCNVYDKKGQYNKSIGELEKIITPELKSKYPKLYSSVIGNLSYSKMKSGNFIEAKKLLDESINLTKRNKDDKGYLYKTINFGEYYLLQHDTASANTYFKEALFLARKLKSGKEVLKALHFLSVSDYPKANSYKDEYVKVSDSIVKQQRISRDTFARIEYETSKIENTNKTLNDKNLFLIIVITLSVILFLVIIIIKNKIAQKKETAFLAQKKVADEELFNLISDFQVQLVKTKEKEQNRISKELHDGIMNQIYGVRLNLGFLNNLDNPESKEKRLFYITELQRIEKEVRELSHGLHTETNFTQADFEFLLHALVQSNNEIASTNFSITVTEKVNWNAYSSVIKVNIYRILQELFLNVNKYAKASECTLTISLNNNSMIIELEDNGIGFEVVNTTEGIGLMNVKARAATIDAEFKIISKPNKGTKITLTLPSPPETE</sequence>
<dbReference type="eggNOG" id="COG4585">
    <property type="taxonomic scope" value="Bacteria"/>
</dbReference>
<accession>A0A1G4VF74</accession>
<dbReference type="Pfam" id="PF02518">
    <property type="entry name" value="HATPase_c"/>
    <property type="match status" value="1"/>
</dbReference>
<keyword evidence="6" id="KW-0812">Transmembrane</keyword>
<dbReference type="PANTHER" id="PTHR24421">
    <property type="entry name" value="NITRATE/NITRITE SENSOR PROTEIN NARX-RELATED"/>
    <property type="match status" value="1"/>
</dbReference>
<dbReference type="Gene3D" id="3.30.565.10">
    <property type="entry name" value="Histidine kinase-like ATPase, C-terminal domain"/>
    <property type="match status" value="1"/>
</dbReference>
<keyword evidence="6" id="KW-1133">Transmembrane helix</keyword>
<keyword evidence="3" id="KW-0808">Transferase</keyword>
<evidence type="ECO:0000256" key="5">
    <source>
        <dbReference type="ARBA" id="ARBA00023012"/>
    </source>
</evidence>
<dbReference type="InterPro" id="IPR005467">
    <property type="entry name" value="His_kinase_dom"/>
</dbReference>
<dbReference type="SMART" id="SM00387">
    <property type="entry name" value="HATPase_c"/>
    <property type="match status" value="1"/>
</dbReference>
<dbReference type="eggNOG" id="COG0457">
    <property type="taxonomic scope" value="Bacteria"/>
</dbReference>
<evidence type="ECO:0000256" key="2">
    <source>
        <dbReference type="ARBA" id="ARBA00012438"/>
    </source>
</evidence>
<dbReference type="Gene3D" id="1.25.40.10">
    <property type="entry name" value="Tetratricopeptide repeat domain"/>
    <property type="match status" value="3"/>
</dbReference>
<dbReference type="EMBL" id="FMTY01000002">
    <property type="protein sequence ID" value="SCX05823.1"/>
    <property type="molecule type" value="Genomic_DNA"/>
</dbReference>
<feature type="domain" description="Histidine kinase" evidence="7">
    <location>
        <begin position="478"/>
        <end position="668"/>
    </location>
</feature>
<evidence type="ECO:0000313" key="8">
    <source>
        <dbReference type="EMBL" id="SCX05823.1"/>
    </source>
</evidence>
<dbReference type="InterPro" id="IPR036890">
    <property type="entry name" value="HATPase_C_sf"/>
</dbReference>
<dbReference type="PROSITE" id="PS50109">
    <property type="entry name" value="HIS_KIN"/>
    <property type="match status" value="1"/>
</dbReference>
<evidence type="ECO:0000256" key="4">
    <source>
        <dbReference type="ARBA" id="ARBA00022777"/>
    </source>
</evidence>
<evidence type="ECO:0000259" key="7">
    <source>
        <dbReference type="PROSITE" id="PS50109"/>
    </source>
</evidence>
<evidence type="ECO:0000313" key="9">
    <source>
        <dbReference type="Proteomes" id="UP000182124"/>
    </source>
</evidence>
<dbReference type="InterPro" id="IPR050482">
    <property type="entry name" value="Sensor_HK_TwoCompSys"/>
</dbReference>
<dbReference type="STRING" id="329186.SAMN02927925_00894"/>
<gene>
    <name evidence="8" type="ORF">SAMN02927925_00894</name>
</gene>
<keyword evidence="4 8" id="KW-0418">Kinase</keyword>
<feature type="transmembrane region" description="Helical" evidence="6">
    <location>
        <begin position="411"/>
        <end position="430"/>
    </location>
</feature>
<dbReference type="SUPFAM" id="SSF48452">
    <property type="entry name" value="TPR-like"/>
    <property type="match status" value="2"/>
</dbReference>
<comment type="catalytic activity">
    <reaction evidence="1">
        <text>ATP + protein L-histidine = ADP + protein N-phospho-L-histidine.</text>
        <dbReference type="EC" id="2.7.13.3"/>
    </reaction>
</comment>
<dbReference type="CDD" id="cd16917">
    <property type="entry name" value="HATPase_UhpB-NarQ-NarX-like"/>
    <property type="match status" value="1"/>
</dbReference>
<dbReference type="InterPro" id="IPR003594">
    <property type="entry name" value="HATPase_dom"/>
</dbReference>
<name>A0A1G4VF74_9FLAO</name>
<organism evidence="8 9">
    <name type="scientific">Flavobacterium saliperosum</name>
    <dbReference type="NCBI Taxonomy" id="329186"/>
    <lineage>
        <taxon>Bacteria</taxon>
        <taxon>Pseudomonadati</taxon>
        <taxon>Bacteroidota</taxon>
        <taxon>Flavobacteriia</taxon>
        <taxon>Flavobacteriales</taxon>
        <taxon>Flavobacteriaceae</taxon>
        <taxon>Flavobacterium</taxon>
    </lineage>
</organism>
<dbReference type="Proteomes" id="UP000182124">
    <property type="component" value="Unassembled WGS sequence"/>
</dbReference>
<dbReference type="SUPFAM" id="SSF55874">
    <property type="entry name" value="ATPase domain of HSP90 chaperone/DNA topoisomerase II/histidine kinase"/>
    <property type="match status" value="1"/>
</dbReference>
<evidence type="ECO:0000256" key="1">
    <source>
        <dbReference type="ARBA" id="ARBA00000085"/>
    </source>
</evidence>
<dbReference type="GO" id="GO:0004673">
    <property type="term" value="F:protein histidine kinase activity"/>
    <property type="evidence" value="ECO:0007669"/>
    <property type="project" value="UniProtKB-EC"/>
</dbReference>